<dbReference type="PANTHER" id="PTHR24348">
    <property type="entry name" value="SERINE/THREONINE-PROTEIN KINASE UNC-51-RELATED"/>
    <property type="match status" value="1"/>
</dbReference>
<gene>
    <name evidence="9" type="ORF">PPRIM_AZ9-3.1.T0120206</name>
</gene>
<dbReference type="Proteomes" id="UP000688137">
    <property type="component" value="Unassembled WGS sequence"/>
</dbReference>
<keyword evidence="10" id="KW-1185">Reference proteome</keyword>
<dbReference type="EMBL" id="CAJJDM010000009">
    <property type="protein sequence ID" value="CAD8047895.1"/>
    <property type="molecule type" value="Genomic_DNA"/>
</dbReference>
<evidence type="ECO:0000256" key="6">
    <source>
        <dbReference type="RuleBase" id="RU000304"/>
    </source>
</evidence>
<dbReference type="PROSITE" id="PS00108">
    <property type="entry name" value="PROTEIN_KINASE_ST"/>
    <property type="match status" value="1"/>
</dbReference>
<protein>
    <recommendedName>
        <fullName evidence="8">Protein kinase domain-containing protein</fullName>
    </recommendedName>
</protein>
<evidence type="ECO:0000256" key="7">
    <source>
        <dbReference type="SAM" id="MobiDB-lite"/>
    </source>
</evidence>
<dbReference type="PROSITE" id="PS50011">
    <property type="entry name" value="PROTEIN_KINASE_DOM"/>
    <property type="match status" value="1"/>
</dbReference>
<accession>A0A8S1JY42</accession>
<comment type="caution">
    <text evidence="9">The sequence shown here is derived from an EMBL/GenBank/DDBJ whole genome shotgun (WGS) entry which is preliminary data.</text>
</comment>
<keyword evidence="6" id="KW-0723">Serine/threonine-protein kinase</keyword>
<feature type="binding site" evidence="5">
    <location>
        <position position="40"/>
    </location>
    <ligand>
        <name>ATP</name>
        <dbReference type="ChEBI" id="CHEBI:30616"/>
    </ligand>
</feature>
<evidence type="ECO:0000256" key="2">
    <source>
        <dbReference type="ARBA" id="ARBA00022741"/>
    </source>
</evidence>
<proteinExistence type="inferred from homology"/>
<dbReference type="GO" id="GO:0005829">
    <property type="term" value="C:cytosol"/>
    <property type="evidence" value="ECO:0007669"/>
    <property type="project" value="TreeGrafter"/>
</dbReference>
<feature type="domain" description="Protein kinase" evidence="8">
    <location>
        <begin position="11"/>
        <end position="274"/>
    </location>
</feature>
<dbReference type="Pfam" id="PF00069">
    <property type="entry name" value="Pkinase"/>
    <property type="match status" value="1"/>
</dbReference>
<dbReference type="InterPro" id="IPR045269">
    <property type="entry name" value="Atg1-like"/>
</dbReference>
<dbReference type="AlphaFoldDB" id="A0A8S1JY42"/>
<dbReference type="GO" id="GO:0005776">
    <property type="term" value="C:autophagosome"/>
    <property type="evidence" value="ECO:0007669"/>
    <property type="project" value="TreeGrafter"/>
</dbReference>
<reference evidence="9" key="1">
    <citation type="submission" date="2021-01" db="EMBL/GenBank/DDBJ databases">
        <authorList>
            <consortium name="Genoscope - CEA"/>
            <person name="William W."/>
        </authorList>
    </citation>
    <scope>NUCLEOTIDE SEQUENCE</scope>
</reference>
<evidence type="ECO:0000256" key="3">
    <source>
        <dbReference type="ARBA" id="ARBA00022777"/>
    </source>
</evidence>
<dbReference type="SMART" id="SM00220">
    <property type="entry name" value="S_TKc"/>
    <property type="match status" value="1"/>
</dbReference>
<feature type="region of interest" description="Disordered" evidence="7">
    <location>
        <begin position="407"/>
        <end position="431"/>
    </location>
</feature>
<dbReference type="GO" id="GO:0000407">
    <property type="term" value="C:phagophore assembly site"/>
    <property type="evidence" value="ECO:0007669"/>
    <property type="project" value="TreeGrafter"/>
</dbReference>
<keyword evidence="4 5" id="KW-0067">ATP-binding</keyword>
<dbReference type="InterPro" id="IPR017441">
    <property type="entry name" value="Protein_kinase_ATP_BS"/>
</dbReference>
<sequence length="431" mass="50289">MNQIFINGKSYFIKEELGQGSFGKVYKAQDPSNNHAVAIKVQQQISQHELDLLHKFKELKFKNLVNILDFQICPNQIFIVMELGLISLQDKIQKSKIPFQEARYVMQQICNGLQELHSLGLAHRDLKPENILIFTLQDQAQTQEIYKICDFGTTKDFQNMKTPYIGTPYYLAPEQLVSNPFNQKVNYNQSVDIWAFGAVVYELFTNIPLFNGKTVQEIYLKIMELPIEEEIKKLQHLETKYQNLLINMLQRNPQKRITIQDIKKELSQIQNQNLVTKQGQQATIQKVCQPGNIQMQQTFQRGRQMNAEDLRNPQQNNINPTIKQQLLIAGKNQNEFQRVAQPAFQPANQQKPIFQPTTLQKPIFQPINLQKPNFQPATLQKPMFQPKNQIPIYQHAPQMQNEFLQDNNQQRGRSQHKTHQQKPRPMFLSPQ</sequence>
<evidence type="ECO:0000256" key="5">
    <source>
        <dbReference type="PROSITE-ProRule" id="PRU10141"/>
    </source>
</evidence>
<dbReference type="GO" id="GO:0016020">
    <property type="term" value="C:membrane"/>
    <property type="evidence" value="ECO:0007669"/>
    <property type="project" value="TreeGrafter"/>
</dbReference>
<dbReference type="GO" id="GO:0004674">
    <property type="term" value="F:protein serine/threonine kinase activity"/>
    <property type="evidence" value="ECO:0007669"/>
    <property type="project" value="UniProtKB-KW"/>
</dbReference>
<evidence type="ECO:0000313" key="9">
    <source>
        <dbReference type="EMBL" id="CAD8047895.1"/>
    </source>
</evidence>
<dbReference type="GO" id="GO:0005524">
    <property type="term" value="F:ATP binding"/>
    <property type="evidence" value="ECO:0007669"/>
    <property type="project" value="UniProtKB-UniRule"/>
</dbReference>
<dbReference type="GO" id="GO:0010506">
    <property type="term" value="P:regulation of autophagy"/>
    <property type="evidence" value="ECO:0007669"/>
    <property type="project" value="InterPro"/>
</dbReference>
<evidence type="ECO:0000259" key="8">
    <source>
        <dbReference type="PROSITE" id="PS50011"/>
    </source>
</evidence>
<keyword evidence="3" id="KW-0418">Kinase</keyword>
<organism evidence="9 10">
    <name type="scientific">Paramecium primaurelia</name>
    <dbReference type="NCBI Taxonomy" id="5886"/>
    <lineage>
        <taxon>Eukaryota</taxon>
        <taxon>Sar</taxon>
        <taxon>Alveolata</taxon>
        <taxon>Ciliophora</taxon>
        <taxon>Intramacronucleata</taxon>
        <taxon>Oligohymenophorea</taxon>
        <taxon>Peniculida</taxon>
        <taxon>Parameciidae</taxon>
        <taxon>Paramecium</taxon>
    </lineage>
</organism>
<dbReference type="GO" id="GO:0000045">
    <property type="term" value="P:autophagosome assembly"/>
    <property type="evidence" value="ECO:0007669"/>
    <property type="project" value="TreeGrafter"/>
</dbReference>
<dbReference type="InterPro" id="IPR000719">
    <property type="entry name" value="Prot_kinase_dom"/>
</dbReference>
<dbReference type="PANTHER" id="PTHR24348:SF22">
    <property type="entry name" value="NON-SPECIFIC SERINE_THREONINE PROTEIN KINASE"/>
    <property type="match status" value="1"/>
</dbReference>
<evidence type="ECO:0000256" key="1">
    <source>
        <dbReference type="ARBA" id="ARBA00022679"/>
    </source>
</evidence>
<comment type="similarity">
    <text evidence="6">Belongs to the protein kinase superfamily.</text>
</comment>
<feature type="compositionally biased region" description="Basic residues" evidence="7">
    <location>
        <begin position="413"/>
        <end position="422"/>
    </location>
</feature>
<name>A0A8S1JY42_PARPR</name>
<dbReference type="PROSITE" id="PS00107">
    <property type="entry name" value="PROTEIN_KINASE_ATP"/>
    <property type="match status" value="1"/>
</dbReference>
<keyword evidence="1" id="KW-0808">Transferase</keyword>
<keyword evidence="2 5" id="KW-0547">Nucleotide-binding</keyword>
<dbReference type="InterPro" id="IPR008271">
    <property type="entry name" value="Ser/Thr_kinase_AS"/>
</dbReference>
<evidence type="ECO:0000256" key="4">
    <source>
        <dbReference type="ARBA" id="ARBA00022840"/>
    </source>
</evidence>
<dbReference type="OMA" id="CDFGTTK"/>
<evidence type="ECO:0000313" key="10">
    <source>
        <dbReference type="Proteomes" id="UP000688137"/>
    </source>
</evidence>